<dbReference type="InterPro" id="IPR002376">
    <property type="entry name" value="Formyl_transf_N"/>
</dbReference>
<evidence type="ECO:0000256" key="8">
    <source>
        <dbReference type="HAMAP-Rule" id="MF_00182"/>
    </source>
</evidence>
<dbReference type="Pfam" id="PF00551">
    <property type="entry name" value="Formyl_trans_N"/>
    <property type="match status" value="1"/>
</dbReference>
<dbReference type="KEGG" id="htq:FRZ44_05070"/>
<evidence type="ECO:0000256" key="5">
    <source>
        <dbReference type="ARBA" id="ARBA00022679"/>
    </source>
</evidence>
<evidence type="ECO:0000256" key="9">
    <source>
        <dbReference type="SAM" id="MobiDB-lite"/>
    </source>
</evidence>
<dbReference type="InterPro" id="IPR041711">
    <property type="entry name" value="Met-tRNA-FMT_N"/>
</dbReference>
<dbReference type="Proteomes" id="UP000326202">
    <property type="component" value="Chromosome"/>
</dbReference>
<evidence type="ECO:0000256" key="2">
    <source>
        <dbReference type="ARBA" id="ARBA00010699"/>
    </source>
</evidence>
<evidence type="ECO:0000256" key="7">
    <source>
        <dbReference type="ARBA" id="ARBA00048558"/>
    </source>
</evidence>
<dbReference type="CDD" id="cd08704">
    <property type="entry name" value="Met_tRNA_FMT_C"/>
    <property type="match status" value="1"/>
</dbReference>
<dbReference type="PANTHER" id="PTHR11138">
    <property type="entry name" value="METHIONYL-TRNA FORMYLTRANSFERASE"/>
    <property type="match status" value="1"/>
</dbReference>
<evidence type="ECO:0000256" key="6">
    <source>
        <dbReference type="ARBA" id="ARBA00022917"/>
    </source>
</evidence>
<keyword evidence="5 8" id="KW-0808">Transferase</keyword>
<dbReference type="HAMAP" id="MF_00182">
    <property type="entry name" value="Formyl_trans"/>
    <property type="match status" value="1"/>
</dbReference>
<sequence length="314" mass="33746">MTPLKLAFMGTPDFACPALDALISAGHQIAAVYSQPPRPAGRGQHDQPSPVQHLAEHHGLELRTPARLRSESEQAAFQALGLDAAVVVAYGLILPKPILEAPRLGCLNIHASILPRWRGAAPIQRAILAGDEETGISIMQMDEGLDTGGILTQERIEIEREDTAATLHDRLSLLGARLILEALEGLAAGRLEARPQPAEGVTYAAKLERTEARIHWQETAPLLHRRLRAFTPWPGLWFEAKGERLRVIEARPLLVTTAAAPGTVLPSNLATALSVACGEGTVLSLEQLQRPGKKPVGAADFLRGFPLDAGMVLP</sequence>
<comment type="similarity">
    <text evidence="2 8">Belongs to the Fmt family.</text>
</comment>
<dbReference type="InterPro" id="IPR005794">
    <property type="entry name" value="Fmt"/>
</dbReference>
<protein>
    <recommendedName>
        <fullName evidence="4 8">Methionyl-tRNA formyltransferase</fullName>
        <ecNumber evidence="3 8">2.1.2.9</ecNumber>
    </recommendedName>
</protein>
<dbReference type="RefSeq" id="WP_151175701.1">
    <property type="nucleotide sequence ID" value="NZ_CP042906.1"/>
</dbReference>
<evidence type="ECO:0000313" key="13">
    <source>
        <dbReference type="Proteomes" id="UP000326202"/>
    </source>
</evidence>
<dbReference type="InterPro" id="IPR001555">
    <property type="entry name" value="GART_AS"/>
</dbReference>
<evidence type="ECO:0000256" key="1">
    <source>
        <dbReference type="ARBA" id="ARBA00002606"/>
    </source>
</evidence>
<dbReference type="SUPFAM" id="SSF50486">
    <property type="entry name" value="FMT C-terminal domain-like"/>
    <property type="match status" value="1"/>
</dbReference>
<evidence type="ECO:0000259" key="10">
    <source>
        <dbReference type="Pfam" id="PF00551"/>
    </source>
</evidence>
<accession>A0A5J6ME04</accession>
<feature type="binding site" evidence="8">
    <location>
        <begin position="112"/>
        <end position="115"/>
    </location>
    <ligand>
        <name>(6S)-5,6,7,8-tetrahydrofolate</name>
        <dbReference type="ChEBI" id="CHEBI:57453"/>
    </ligand>
</feature>
<keyword evidence="6 8" id="KW-0648">Protein biosynthesis</keyword>
<name>A0A5J6ME04_9PROT</name>
<dbReference type="PROSITE" id="PS00373">
    <property type="entry name" value="GART"/>
    <property type="match status" value="1"/>
</dbReference>
<dbReference type="Pfam" id="PF02911">
    <property type="entry name" value="Formyl_trans_C"/>
    <property type="match status" value="1"/>
</dbReference>
<dbReference type="InterPro" id="IPR036477">
    <property type="entry name" value="Formyl_transf_N_sf"/>
</dbReference>
<gene>
    <name evidence="8 12" type="primary">fmt</name>
    <name evidence="12" type="ORF">FRZ44_05070</name>
</gene>
<dbReference type="GO" id="GO:0005829">
    <property type="term" value="C:cytosol"/>
    <property type="evidence" value="ECO:0007669"/>
    <property type="project" value="TreeGrafter"/>
</dbReference>
<dbReference type="GO" id="GO:0004479">
    <property type="term" value="F:methionyl-tRNA formyltransferase activity"/>
    <property type="evidence" value="ECO:0007669"/>
    <property type="project" value="UniProtKB-UniRule"/>
</dbReference>
<dbReference type="SUPFAM" id="SSF53328">
    <property type="entry name" value="Formyltransferase"/>
    <property type="match status" value="1"/>
</dbReference>
<evidence type="ECO:0000256" key="3">
    <source>
        <dbReference type="ARBA" id="ARBA00012261"/>
    </source>
</evidence>
<organism evidence="12 13">
    <name type="scientific">Hypericibacter terrae</name>
    <dbReference type="NCBI Taxonomy" id="2602015"/>
    <lineage>
        <taxon>Bacteria</taxon>
        <taxon>Pseudomonadati</taxon>
        <taxon>Pseudomonadota</taxon>
        <taxon>Alphaproteobacteria</taxon>
        <taxon>Rhodospirillales</taxon>
        <taxon>Dongiaceae</taxon>
        <taxon>Hypericibacter</taxon>
    </lineage>
</organism>
<comment type="function">
    <text evidence="1 8">Attaches a formyl group to the free amino group of methionyl-tRNA(fMet). The formyl group appears to play a dual role in the initiator identity of N-formylmethionyl-tRNA by promoting its recognition by IF2 and preventing the misappropriation of this tRNA by the elongation apparatus.</text>
</comment>
<feature type="region of interest" description="Disordered" evidence="9">
    <location>
        <begin position="34"/>
        <end position="54"/>
    </location>
</feature>
<dbReference type="AlphaFoldDB" id="A0A5J6ME04"/>
<feature type="domain" description="Formyl transferase C-terminal" evidence="11">
    <location>
        <begin position="206"/>
        <end position="305"/>
    </location>
</feature>
<dbReference type="InterPro" id="IPR011034">
    <property type="entry name" value="Formyl_transferase-like_C_sf"/>
</dbReference>
<dbReference type="EMBL" id="CP042906">
    <property type="protein sequence ID" value="QEX15227.1"/>
    <property type="molecule type" value="Genomic_DNA"/>
</dbReference>
<proteinExistence type="inferred from homology"/>
<comment type="catalytic activity">
    <reaction evidence="7 8">
        <text>L-methionyl-tRNA(fMet) + (6R)-10-formyltetrahydrofolate = N-formyl-L-methionyl-tRNA(fMet) + (6S)-5,6,7,8-tetrahydrofolate + H(+)</text>
        <dbReference type="Rhea" id="RHEA:24380"/>
        <dbReference type="Rhea" id="RHEA-COMP:9952"/>
        <dbReference type="Rhea" id="RHEA-COMP:9953"/>
        <dbReference type="ChEBI" id="CHEBI:15378"/>
        <dbReference type="ChEBI" id="CHEBI:57453"/>
        <dbReference type="ChEBI" id="CHEBI:78530"/>
        <dbReference type="ChEBI" id="CHEBI:78844"/>
        <dbReference type="ChEBI" id="CHEBI:195366"/>
        <dbReference type="EC" id="2.1.2.9"/>
    </reaction>
</comment>
<evidence type="ECO:0000259" key="11">
    <source>
        <dbReference type="Pfam" id="PF02911"/>
    </source>
</evidence>
<dbReference type="InterPro" id="IPR044135">
    <property type="entry name" value="Met-tRNA-FMT_C"/>
</dbReference>
<dbReference type="CDD" id="cd08646">
    <property type="entry name" value="FMT_core_Met-tRNA-FMT_N"/>
    <property type="match status" value="1"/>
</dbReference>
<evidence type="ECO:0000256" key="4">
    <source>
        <dbReference type="ARBA" id="ARBA00016014"/>
    </source>
</evidence>
<feature type="domain" description="Formyl transferase N-terminal" evidence="10">
    <location>
        <begin position="5"/>
        <end position="183"/>
    </location>
</feature>
<dbReference type="Gene3D" id="3.40.50.170">
    <property type="entry name" value="Formyl transferase, N-terminal domain"/>
    <property type="match status" value="1"/>
</dbReference>
<dbReference type="InterPro" id="IPR005793">
    <property type="entry name" value="Formyl_trans_C"/>
</dbReference>
<dbReference type="NCBIfam" id="TIGR00460">
    <property type="entry name" value="fmt"/>
    <property type="match status" value="1"/>
</dbReference>
<dbReference type="EC" id="2.1.2.9" evidence="3 8"/>
<keyword evidence="13" id="KW-1185">Reference proteome</keyword>
<dbReference type="InterPro" id="IPR037022">
    <property type="entry name" value="Formyl_trans_C_sf"/>
</dbReference>
<evidence type="ECO:0000313" key="12">
    <source>
        <dbReference type="EMBL" id="QEX15227.1"/>
    </source>
</evidence>
<reference evidence="12 13" key="1">
    <citation type="submission" date="2019-08" db="EMBL/GenBank/DDBJ databases">
        <title>Hyperibacter terrae gen. nov., sp. nov. and Hyperibacter viscosus sp. nov., two new members in the family Rhodospirillaceae isolated from the rhizosphere of Hypericum perforatum.</title>
        <authorList>
            <person name="Noviana Z."/>
        </authorList>
    </citation>
    <scope>NUCLEOTIDE SEQUENCE [LARGE SCALE GENOMIC DNA]</scope>
    <source>
        <strain evidence="12 13">R5913</strain>
    </source>
</reference>
<dbReference type="OrthoDB" id="9802815at2"/>
<dbReference type="PANTHER" id="PTHR11138:SF5">
    <property type="entry name" value="METHIONYL-TRNA FORMYLTRANSFERASE, MITOCHONDRIAL"/>
    <property type="match status" value="1"/>
</dbReference>
<dbReference type="Gene3D" id="3.10.25.10">
    <property type="entry name" value="Formyl transferase, C-terminal domain"/>
    <property type="match status" value="1"/>
</dbReference>